<organism evidence="2 3">
    <name type="scientific">Amycolatopsis heterodermiae</name>
    <dbReference type="NCBI Taxonomy" id="3110235"/>
    <lineage>
        <taxon>Bacteria</taxon>
        <taxon>Bacillati</taxon>
        <taxon>Actinomycetota</taxon>
        <taxon>Actinomycetes</taxon>
        <taxon>Pseudonocardiales</taxon>
        <taxon>Pseudonocardiaceae</taxon>
        <taxon>Amycolatopsis</taxon>
    </lineage>
</organism>
<dbReference type="Proteomes" id="UP001304298">
    <property type="component" value="Unassembled WGS sequence"/>
</dbReference>
<dbReference type="InterPro" id="IPR039422">
    <property type="entry name" value="MarR/SlyA-like"/>
</dbReference>
<accession>A0ABU5R203</accession>
<name>A0ABU5R203_9PSEU</name>
<protein>
    <submittedName>
        <fullName evidence="2">MarR family winged helix-turn-helix transcriptional regulator</fullName>
    </submittedName>
</protein>
<dbReference type="RefSeq" id="WP_323326122.1">
    <property type="nucleotide sequence ID" value="NZ_JAYFSI010000002.1"/>
</dbReference>
<feature type="domain" description="HTH marR-type" evidence="1">
    <location>
        <begin position="11"/>
        <end position="143"/>
    </location>
</feature>
<dbReference type="PRINTS" id="PR00598">
    <property type="entry name" value="HTHMARR"/>
</dbReference>
<reference evidence="2 3" key="1">
    <citation type="submission" date="2023-12" db="EMBL/GenBank/DDBJ databases">
        <title>Amycolatopsis sp. V23-08.</title>
        <authorList>
            <person name="Somphong A."/>
        </authorList>
    </citation>
    <scope>NUCLEOTIDE SEQUENCE [LARGE SCALE GENOMIC DNA]</scope>
    <source>
        <strain evidence="2 3">V23-08</strain>
    </source>
</reference>
<dbReference type="Gene3D" id="1.10.10.10">
    <property type="entry name" value="Winged helix-like DNA-binding domain superfamily/Winged helix DNA-binding domain"/>
    <property type="match status" value="1"/>
</dbReference>
<dbReference type="InterPro" id="IPR036388">
    <property type="entry name" value="WH-like_DNA-bd_sf"/>
</dbReference>
<evidence type="ECO:0000259" key="1">
    <source>
        <dbReference type="PROSITE" id="PS50995"/>
    </source>
</evidence>
<dbReference type="InterPro" id="IPR000835">
    <property type="entry name" value="HTH_MarR-typ"/>
</dbReference>
<evidence type="ECO:0000313" key="3">
    <source>
        <dbReference type="Proteomes" id="UP001304298"/>
    </source>
</evidence>
<dbReference type="EMBL" id="JAYFSI010000002">
    <property type="protein sequence ID" value="MEA5360198.1"/>
    <property type="molecule type" value="Genomic_DNA"/>
</dbReference>
<dbReference type="PANTHER" id="PTHR33164:SF43">
    <property type="entry name" value="HTH-TYPE TRANSCRIPTIONAL REPRESSOR YETL"/>
    <property type="match status" value="1"/>
</dbReference>
<keyword evidence="3" id="KW-1185">Reference proteome</keyword>
<sequence length="160" mass="17729">MTSLPVVNQPPHRCGALLDHLARRLRLRSESVLTPLGLRPRHLIALTVLRDHGGSSQQDLAKILEIDGTNVVGLLNELEAENLIERRRSPADRRRHIVELTDVGAKLLARAEFALAAVEDEVFRDLDEDQRETLYTLLQQVTNTTNAEACTAAVVTPPSC</sequence>
<dbReference type="PANTHER" id="PTHR33164">
    <property type="entry name" value="TRANSCRIPTIONAL REGULATOR, MARR FAMILY"/>
    <property type="match status" value="1"/>
</dbReference>
<evidence type="ECO:0000313" key="2">
    <source>
        <dbReference type="EMBL" id="MEA5360198.1"/>
    </source>
</evidence>
<comment type="caution">
    <text evidence="2">The sequence shown here is derived from an EMBL/GenBank/DDBJ whole genome shotgun (WGS) entry which is preliminary data.</text>
</comment>
<proteinExistence type="predicted"/>
<dbReference type="SUPFAM" id="SSF46785">
    <property type="entry name" value="Winged helix' DNA-binding domain"/>
    <property type="match status" value="1"/>
</dbReference>
<dbReference type="PROSITE" id="PS50995">
    <property type="entry name" value="HTH_MARR_2"/>
    <property type="match status" value="1"/>
</dbReference>
<dbReference type="Pfam" id="PF12802">
    <property type="entry name" value="MarR_2"/>
    <property type="match status" value="1"/>
</dbReference>
<dbReference type="InterPro" id="IPR036390">
    <property type="entry name" value="WH_DNA-bd_sf"/>
</dbReference>
<gene>
    <name evidence="2" type="ORF">VA596_11680</name>
</gene>
<dbReference type="SMART" id="SM00347">
    <property type="entry name" value="HTH_MARR"/>
    <property type="match status" value="1"/>
</dbReference>